<dbReference type="EMBL" id="JBICYV010000005">
    <property type="protein sequence ID" value="MFG3011150.1"/>
    <property type="molecule type" value="Genomic_DNA"/>
</dbReference>
<keyword evidence="2" id="KW-0186">Copper</keyword>
<evidence type="ECO:0000313" key="5">
    <source>
        <dbReference type="Proteomes" id="UP001604267"/>
    </source>
</evidence>
<name>A0ABW7B608_9ACTN</name>
<gene>
    <name evidence="4" type="ORF">ACGFZB_11930</name>
</gene>
<feature type="region of interest" description="Disordered" evidence="3">
    <location>
        <begin position="56"/>
        <end position="76"/>
    </location>
</feature>
<evidence type="ECO:0000256" key="2">
    <source>
        <dbReference type="ARBA" id="ARBA00023008"/>
    </source>
</evidence>
<keyword evidence="1" id="KW-0732">Signal</keyword>
<dbReference type="InterPro" id="IPR023199">
    <property type="entry name" value="GriE/MELC1_sf"/>
</dbReference>
<evidence type="ECO:0000256" key="1">
    <source>
        <dbReference type="ARBA" id="ARBA00022729"/>
    </source>
</evidence>
<dbReference type="RefSeq" id="WP_392817406.1">
    <property type="nucleotide sequence ID" value="NZ_JBICYV010000005.1"/>
</dbReference>
<evidence type="ECO:0000256" key="3">
    <source>
        <dbReference type="SAM" id="MobiDB-lite"/>
    </source>
</evidence>
<comment type="caution">
    <text evidence="4">The sequence shown here is derived from an EMBL/GenBank/DDBJ whole genome shotgun (WGS) entry which is preliminary data.</text>
</comment>
<dbReference type="Gene3D" id="3.30.1880.10">
    <property type="entry name" value="protein ne1242 domain like"/>
    <property type="match status" value="1"/>
</dbReference>
<dbReference type="Pfam" id="PF06236">
    <property type="entry name" value="MelC1"/>
    <property type="match status" value="1"/>
</dbReference>
<protein>
    <submittedName>
        <fullName evidence="4">Tyrosinase family oxidase copper chaperone</fullName>
    </submittedName>
</protein>
<organism evidence="4 5">
    <name type="scientific">Streptomyces cinerochromogenes</name>
    <dbReference type="NCBI Taxonomy" id="66422"/>
    <lineage>
        <taxon>Bacteria</taxon>
        <taxon>Bacillati</taxon>
        <taxon>Actinomycetota</taxon>
        <taxon>Actinomycetes</taxon>
        <taxon>Kitasatosporales</taxon>
        <taxon>Streptomycetaceae</taxon>
        <taxon>Streptomyces</taxon>
    </lineage>
</organism>
<evidence type="ECO:0000313" key="4">
    <source>
        <dbReference type="EMBL" id="MFG3011150.1"/>
    </source>
</evidence>
<reference evidence="4 5" key="1">
    <citation type="submission" date="2024-10" db="EMBL/GenBank/DDBJ databases">
        <title>The Natural Products Discovery Center: Release of the First 8490 Sequenced Strains for Exploring Actinobacteria Biosynthetic Diversity.</title>
        <authorList>
            <person name="Kalkreuter E."/>
            <person name="Kautsar S.A."/>
            <person name="Yang D."/>
            <person name="Bader C.D."/>
            <person name="Teijaro C.N."/>
            <person name="Fluegel L."/>
            <person name="Davis C.M."/>
            <person name="Simpson J.R."/>
            <person name="Lauterbach L."/>
            <person name="Steele A.D."/>
            <person name="Gui C."/>
            <person name="Meng S."/>
            <person name="Li G."/>
            <person name="Viehrig K."/>
            <person name="Ye F."/>
            <person name="Su P."/>
            <person name="Kiefer A.F."/>
            <person name="Nichols A."/>
            <person name="Cepeda A.J."/>
            <person name="Yan W."/>
            <person name="Fan B."/>
            <person name="Jiang Y."/>
            <person name="Adhikari A."/>
            <person name="Zheng C.-J."/>
            <person name="Schuster L."/>
            <person name="Cowan T.M."/>
            <person name="Smanski M.J."/>
            <person name="Chevrette M.G."/>
            <person name="De Carvalho L.P.S."/>
            <person name="Shen B."/>
        </authorList>
    </citation>
    <scope>NUCLEOTIDE SEQUENCE [LARGE SCALE GENOMIC DNA]</scope>
    <source>
        <strain evidence="4 5">NPDC048320</strain>
    </source>
</reference>
<accession>A0ABW7B608</accession>
<dbReference type="InterPro" id="IPR010928">
    <property type="entry name" value="MelC1"/>
</dbReference>
<proteinExistence type="predicted"/>
<dbReference type="Proteomes" id="UP001604267">
    <property type="component" value="Unassembled WGS sequence"/>
</dbReference>
<feature type="region of interest" description="Disordered" evidence="3">
    <location>
        <begin position="148"/>
        <end position="167"/>
    </location>
</feature>
<sequence length="167" mass="17700">MVVSVGGEPAGTEDGAPGPVRSGPAGRTRRNAARRLLACALAAVLAPMAEACLPSRPGSAPGDKSGDTAFDQTHRGSRIRGVWTPARGKAVHGQWHVTVDGRPLHLMRRADDTWLSMVDHYRSYRTPLEAARAAVEELGPGRRLRDLAQDADGVGHPHTGGRHGVRA</sequence>
<keyword evidence="5" id="KW-1185">Reference proteome</keyword>
<feature type="region of interest" description="Disordered" evidence="3">
    <location>
        <begin position="1"/>
        <end position="29"/>
    </location>
</feature>